<dbReference type="Gene3D" id="3.50.50.100">
    <property type="match status" value="1"/>
</dbReference>
<dbReference type="PRINTS" id="PR00469">
    <property type="entry name" value="PNDRDTASEII"/>
</dbReference>
<evidence type="ECO:0000313" key="9">
    <source>
        <dbReference type="EMBL" id="MBP2068227.1"/>
    </source>
</evidence>
<evidence type="ECO:0000313" key="10">
    <source>
        <dbReference type="Proteomes" id="UP000756710"/>
    </source>
</evidence>
<organism evidence="8">
    <name type="scientific">Streptomyces iranensis</name>
    <dbReference type="NCBI Taxonomy" id="576784"/>
    <lineage>
        <taxon>Bacteria</taxon>
        <taxon>Bacillati</taxon>
        <taxon>Actinomycetota</taxon>
        <taxon>Actinomycetes</taxon>
        <taxon>Kitasatosporales</taxon>
        <taxon>Streptomycetaceae</taxon>
        <taxon>Streptomyces</taxon>
        <taxon>Streptomyces violaceusniger group</taxon>
    </lineage>
</organism>
<evidence type="ECO:0000256" key="5">
    <source>
        <dbReference type="ARBA" id="ARBA00023002"/>
    </source>
</evidence>
<feature type="compositionally biased region" description="Basic and acidic residues" evidence="6">
    <location>
        <begin position="373"/>
        <end position="394"/>
    </location>
</feature>
<sequence length="402" mass="41779">MNGNVEVVVIGGGYGGVTAANSLARRDGVSVTLVNPRPHFVSRIRLHQLVTGSDDAVEDFGEVLGGKVRLVVDTATRIDAAERRVSLAGGGTVSYDHLVYAVGSGAADPGVPGAAEFAHWVSDLEGAERLRSALAATPASAPVTVVGAGPTGLETAAELAEAGREVTLVCGEVLGPSLHARVRRPVARRLAKLGVTVFEGSGAQVTEVTCDGVRLDGGRELPSAVTIWTAGFRVPDLAARSGLRTDTEGRLVTDATLTSVDDMRIVAAGDAAVMTDRPFRMSCQAAVQLGPAAAATVLRRIAGKTPAPVRMFFAGQCLSLGRNEGVTQFSYPNDKVNAGRISGRTGAGVKEIACRFTLNKLVSGARKASSRASHGDRTDRTDRLETPRPEHRTTPSDSRGAA</sequence>
<dbReference type="PANTHER" id="PTHR42913">
    <property type="entry name" value="APOPTOSIS-INDUCING FACTOR 1"/>
    <property type="match status" value="1"/>
</dbReference>
<dbReference type="RefSeq" id="WP_044573971.1">
    <property type="nucleotide sequence ID" value="NZ_BAABDR010000039.1"/>
</dbReference>
<accession>A0A061A059</accession>
<name>A0A061A059_9ACTN</name>
<dbReference type="EMBL" id="LK022848">
    <property type="protein sequence ID" value="CDR09133.1"/>
    <property type="molecule type" value="Genomic_DNA"/>
</dbReference>
<keyword evidence="4" id="KW-0274">FAD</keyword>
<dbReference type="GO" id="GO:0003955">
    <property type="term" value="F:NAD(P)H dehydrogenase (quinone) activity"/>
    <property type="evidence" value="ECO:0007669"/>
    <property type="project" value="TreeGrafter"/>
</dbReference>
<dbReference type="InterPro" id="IPR051169">
    <property type="entry name" value="NADH-Q_oxidoreductase"/>
</dbReference>
<dbReference type="PANTHER" id="PTHR42913:SF3">
    <property type="entry name" value="64 KDA MITOCHONDRIAL NADH DEHYDROGENASE (EUROFUNG)"/>
    <property type="match status" value="1"/>
</dbReference>
<dbReference type="InterPro" id="IPR036188">
    <property type="entry name" value="FAD/NAD-bd_sf"/>
</dbReference>
<reference evidence="9 10" key="2">
    <citation type="submission" date="2021-03" db="EMBL/GenBank/DDBJ databases">
        <title>Genomic Encyclopedia of Type Strains, Phase IV (KMG-IV): sequencing the most valuable type-strain genomes for metagenomic binning, comparative biology and taxonomic classification.</title>
        <authorList>
            <person name="Goeker M."/>
        </authorList>
    </citation>
    <scope>NUCLEOTIDE SEQUENCE [LARGE SCALE GENOMIC DNA]</scope>
    <source>
        <strain evidence="9 10">DSM 41954</strain>
    </source>
</reference>
<dbReference type="HOGENOM" id="CLU_021377_8_1_11"/>
<protein>
    <submittedName>
        <fullName evidence="8">FAD-dependent pyridine nucleotide-disulfideoxidoreductase</fullName>
    </submittedName>
    <submittedName>
        <fullName evidence="9">NADH dehydrogenase FAD-containing subunit</fullName>
    </submittedName>
</protein>
<dbReference type="Pfam" id="PF07992">
    <property type="entry name" value="Pyr_redox_2"/>
    <property type="match status" value="1"/>
</dbReference>
<dbReference type="SUPFAM" id="SSF51905">
    <property type="entry name" value="FAD/NAD(P)-binding domain"/>
    <property type="match status" value="1"/>
</dbReference>
<proteinExistence type="inferred from homology"/>
<evidence type="ECO:0000256" key="2">
    <source>
        <dbReference type="ARBA" id="ARBA00005272"/>
    </source>
</evidence>
<evidence type="ECO:0000256" key="4">
    <source>
        <dbReference type="ARBA" id="ARBA00022827"/>
    </source>
</evidence>
<evidence type="ECO:0000313" key="8">
    <source>
        <dbReference type="EMBL" id="CDR09133.1"/>
    </source>
</evidence>
<evidence type="ECO:0000256" key="6">
    <source>
        <dbReference type="SAM" id="MobiDB-lite"/>
    </source>
</evidence>
<feature type="region of interest" description="Disordered" evidence="6">
    <location>
        <begin position="365"/>
        <end position="402"/>
    </location>
</feature>
<dbReference type="InterPro" id="IPR023753">
    <property type="entry name" value="FAD/NAD-binding_dom"/>
</dbReference>
<dbReference type="EMBL" id="JAGGLR010000038">
    <property type="protein sequence ID" value="MBP2068227.1"/>
    <property type="molecule type" value="Genomic_DNA"/>
</dbReference>
<keyword evidence="3" id="KW-0285">Flavoprotein</keyword>
<evidence type="ECO:0000256" key="3">
    <source>
        <dbReference type="ARBA" id="ARBA00022630"/>
    </source>
</evidence>
<comment type="cofactor">
    <cofactor evidence="1">
        <name>FAD</name>
        <dbReference type="ChEBI" id="CHEBI:57692"/>
    </cofactor>
</comment>
<dbReference type="Proteomes" id="UP000756710">
    <property type="component" value="Unassembled WGS sequence"/>
</dbReference>
<comment type="similarity">
    <text evidence="2">Belongs to the NADH dehydrogenase family.</text>
</comment>
<gene>
    <name evidence="9" type="ORF">J2Z30_009296</name>
    <name evidence="8" type="ORF">SIRAN5762</name>
</gene>
<dbReference type="GO" id="GO:0019646">
    <property type="term" value="P:aerobic electron transport chain"/>
    <property type="evidence" value="ECO:0007669"/>
    <property type="project" value="TreeGrafter"/>
</dbReference>
<reference evidence="8" key="1">
    <citation type="submission" date="2014-05" db="EMBL/GenBank/DDBJ databases">
        <authorList>
            <person name="Horn Fabian"/>
        </authorList>
    </citation>
    <scope>NUCLEOTIDE SEQUENCE</scope>
</reference>
<feature type="domain" description="FAD/NAD(P)-binding" evidence="7">
    <location>
        <begin position="6"/>
        <end position="288"/>
    </location>
</feature>
<dbReference type="AlphaFoldDB" id="A0A061A059"/>
<evidence type="ECO:0000256" key="1">
    <source>
        <dbReference type="ARBA" id="ARBA00001974"/>
    </source>
</evidence>
<keyword evidence="5" id="KW-0560">Oxidoreductase</keyword>
<dbReference type="PRINTS" id="PR00368">
    <property type="entry name" value="FADPNR"/>
</dbReference>
<evidence type="ECO:0000259" key="7">
    <source>
        <dbReference type="Pfam" id="PF07992"/>
    </source>
</evidence>
<keyword evidence="10" id="KW-1185">Reference proteome</keyword>